<evidence type="ECO:0000259" key="2">
    <source>
        <dbReference type="Pfam" id="PF13640"/>
    </source>
</evidence>
<dbReference type="AlphaFoldDB" id="A0AB34J2G7"/>
<name>A0AB34J2G7_PRYPA</name>
<dbReference type="Proteomes" id="UP001515480">
    <property type="component" value="Unassembled WGS sequence"/>
</dbReference>
<feature type="signal peptide" evidence="1">
    <location>
        <begin position="1"/>
        <end position="24"/>
    </location>
</feature>
<keyword evidence="1" id="KW-0732">Signal</keyword>
<feature type="domain" description="Prolyl 4-hydroxylase alpha subunit Fe(2+) 2OG dioxygenase" evidence="2">
    <location>
        <begin position="162"/>
        <end position="234"/>
    </location>
</feature>
<organism evidence="3 4">
    <name type="scientific">Prymnesium parvum</name>
    <name type="common">Toxic golden alga</name>
    <dbReference type="NCBI Taxonomy" id="97485"/>
    <lineage>
        <taxon>Eukaryota</taxon>
        <taxon>Haptista</taxon>
        <taxon>Haptophyta</taxon>
        <taxon>Prymnesiophyceae</taxon>
        <taxon>Prymnesiales</taxon>
        <taxon>Prymnesiaceae</taxon>
        <taxon>Prymnesium</taxon>
    </lineage>
</organism>
<dbReference type="Pfam" id="PF13640">
    <property type="entry name" value="2OG-FeII_Oxy_3"/>
    <property type="match status" value="1"/>
</dbReference>
<evidence type="ECO:0000256" key="1">
    <source>
        <dbReference type="SAM" id="SignalP"/>
    </source>
</evidence>
<protein>
    <recommendedName>
        <fullName evidence="2">Prolyl 4-hydroxylase alpha subunit Fe(2+) 2OG dioxygenase domain-containing protein</fullName>
    </recommendedName>
</protein>
<evidence type="ECO:0000313" key="4">
    <source>
        <dbReference type="Proteomes" id="UP001515480"/>
    </source>
</evidence>
<evidence type="ECO:0000313" key="3">
    <source>
        <dbReference type="EMBL" id="KAL1511843.1"/>
    </source>
</evidence>
<keyword evidence="4" id="KW-1185">Reference proteome</keyword>
<gene>
    <name evidence="3" type="ORF">AB1Y20_005128</name>
</gene>
<dbReference type="InterPro" id="IPR044862">
    <property type="entry name" value="Pro_4_hyd_alph_FE2OG_OXY"/>
</dbReference>
<proteinExistence type="predicted"/>
<sequence>MAASPAVLLCLACAWLPALGGAAAGVEQAEAHLMFRSAFTPEECARIAQLFWERPPELDARTIPLLPNMEHDQFRVARVNRFDDGTLGSRGKLDFIFLRLAALLHGSHASPLLAVGGIDVDALRSVGASTDSIAAAARNLRARVAFTLLHEFTPRPGDPSPQFDWHADTKPGDGKARSLNVNVMLSAPGVDFEGGDLQVGSTRVAAQQGDMYLYPAAVVHRVAPILNGTRLTLVVALEDIAADGDGVVSDDGRSSLARRRELYWAHVEASYQRLATGPLANESKLHILHGEFLEGAGRNAEAHAAFCRAYAAMGEDAASAHARQFFSDGVSALQRPQGPDLHLAERYFSMAVCISPGLEDAADALSVVRDAILQVDAKSKTHGAREERDEL</sequence>
<feature type="chain" id="PRO_5044191665" description="Prolyl 4-hydroxylase alpha subunit Fe(2+) 2OG dioxygenase domain-containing protein" evidence="1">
    <location>
        <begin position="25"/>
        <end position="391"/>
    </location>
</feature>
<accession>A0AB34J2G7</accession>
<comment type="caution">
    <text evidence="3">The sequence shown here is derived from an EMBL/GenBank/DDBJ whole genome shotgun (WGS) entry which is preliminary data.</text>
</comment>
<dbReference type="EMBL" id="JBGBPQ010000013">
    <property type="protein sequence ID" value="KAL1511843.1"/>
    <property type="molecule type" value="Genomic_DNA"/>
</dbReference>
<reference evidence="3 4" key="1">
    <citation type="journal article" date="2024" name="Science">
        <title>Giant polyketide synthase enzymes in the biosynthesis of giant marine polyether toxins.</title>
        <authorList>
            <person name="Fallon T.R."/>
            <person name="Shende V.V."/>
            <person name="Wierzbicki I.H."/>
            <person name="Pendleton A.L."/>
            <person name="Watervoot N.F."/>
            <person name="Auber R.P."/>
            <person name="Gonzalez D.J."/>
            <person name="Wisecaver J.H."/>
            <person name="Moore B.S."/>
        </authorList>
    </citation>
    <scope>NUCLEOTIDE SEQUENCE [LARGE SCALE GENOMIC DNA]</scope>
    <source>
        <strain evidence="3 4">12B1</strain>
    </source>
</reference>
<dbReference type="Gene3D" id="2.60.120.620">
    <property type="entry name" value="q2cbj1_9rhob like domain"/>
    <property type="match status" value="1"/>
</dbReference>